<evidence type="ECO:0000313" key="3">
    <source>
        <dbReference type="EMBL" id="CAK9010599.1"/>
    </source>
</evidence>
<sequence length="434" mass="48451">MGGAAERQTWAVLVAGSRGFFNYRHQADVCHAYQMLRERGVPEERIVTMMYDDVANNKLNPFPGKLFNEPTAADQEGVDVYAGCNLDYTGKHVTPEVFMDVLEGNHIKLRGKGSGRFLNSTARDDVFINFVDHGAVGLVAFPTAELHASDLIESLKKTHAKKKFRNLVFYMEACESGSMFAALPPEMNIFALTAANAHESSFATYCPPTADKVQGTSMRTCLADEFSSAWMEDTDAQNPSQRETLQDQYGRVKARTKKSHVLEFGDIATMSADSIDEFLGDPVKRVGTEQELLPQQRRTDMPDSAIDSRDVALVSKFYMYLDKPTPDMARLLQEEIEHRTYVDALIRRIGHFALDGDAAKVEEVIPSQGGPQTPDEVTCHRTATQAFRNMCGAFTDYSLKYVATLLNLCRATMGQGTYRVIQAIQHHCDEKSRQ</sequence>
<feature type="domain" description="Legumain prodomain" evidence="2">
    <location>
        <begin position="332"/>
        <end position="428"/>
    </location>
</feature>
<reference evidence="3 4" key="1">
    <citation type="submission" date="2024-02" db="EMBL/GenBank/DDBJ databases">
        <authorList>
            <person name="Chen Y."/>
            <person name="Shah S."/>
            <person name="Dougan E. K."/>
            <person name="Thang M."/>
            <person name="Chan C."/>
        </authorList>
    </citation>
    <scope>NUCLEOTIDE SEQUENCE [LARGE SCALE GENOMIC DNA]</scope>
</reference>
<comment type="caution">
    <text evidence="3">The sequence shown here is derived from an EMBL/GenBank/DDBJ whole genome shotgun (WGS) entry which is preliminary data.</text>
</comment>
<protein>
    <submittedName>
        <fullName evidence="3">Vacuolar-processing enzyme (VPE) (Proteinase B)</fullName>
    </submittedName>
</protein>
<accession>A0ABP0J8T4</accession>
<comment type="similarity">
    <text evidence="1">Belongs to the peptidase C13 family.</text>
</comment>
<dbReference type="Proteomes" id="UP001642464">
    <property type="component" value="Unassembled WGS sequence"/>
</dbReference>
<proteinExistence type="inferred from homology"/>
<dbReference type="Pfam" id="PF20985">
    <property type="entry name" value="Legum_prodom"/>
    <property type="match status" value="1"/>
</dbReference>
<dbReference type="CDD" id="cd21115">
    <property type="entry name" value="legumain_C"/>
    <property type="match status" value="1"/>
</dbReference>
<dbReference type="InterPro" id="IPR001096">
    <property type="entry name" value="Peptidase_C13"/>
</dbReference>
<dbReference type="Gene3D" id="3.40.50.1460">
    <property type="match status" value="1"/>
</dbReference>
<name>A0ABP0J8T4_9DINO</name>
<dbReference type="PRINTS" id="PR00776">
    <property type="entry name" value="HEMOGLOBNASE"/>
</dbReference>
<evidence type="ECO:0000313" key="4">
    <source>
        <dbReference type="Proteomes" id="UP001642464"/>
    </source>
</evidence>
<evidence type="ECO:0000256" key="1">
    <source>
        <dbReference type="ARBA" id="ARBA00009941"/>
    </source>
</evidence>
<keyword evidence="4" id="KW-1185">Reference proteome</keyword>
<dbReference type="Pfam" id="PF01650">
    <property type="entry name" value="Peptidase_C13"/>
    <property type="match status" value="1"/>
</dbReference>
<gene>
    <name evidence="3" type="ORF">SCF082_LOCUS10739</name>
</gene>
<dbReference type="PIRSF" id="PIRSF019663">
    <property type="entry name" value="Legumain"/>
    <property type="match status" value="1"/>
</dbReference>
<dbReference type="EMBL" id="CAXAMM010006307">
    <property type="protein sequence ID" value="CAK9010599.1"/>
    <property type="molecule type" value="Genomic_DNA"/>
</dbReference>
<dbReference type="InterPro" id="IPR046427">
    <property type="entry name" value="Legumain_prodom_sf"/>
</dbReference>
<dbReference type="InterPro" id="IPR048501">
    <property type="entry name" value="Legum_prodom"/>
</dbReference>
<dbReference type="Gene3D" id="1.10.132.130">
    <property type="match status" value="1"/>
</dbReference>
<organism evidence="3 4">
    <name type="scientific">Durusdinium trenchii</name>
    <dbReference type="NCBI Taxonomy" id="1381693"/>
    <lineage>
        <taxon>Eukaryota</taxon>
        <taxon>Sar</taxon>
        <taxon>Alveolata</taxon>
        <taxon>Dinophyceae</taxon>
        <taxon>Suessiales</taxon>
        <taxon>Symbiodiniaceae</taxon>
        <taxon>Durusdinium</taxon>
    </lineage>
</organism>
<evidence type="ECO:0000259" key="2">
    <source>
        <dbReference type="Pfam" id="PF20985"/>
    </source>
</evidence>
<dbReference type="PANTHER" id="PTHR12000:SF42">
    <property type="entry name" value="LEGUMAIN"/>
    <property type="match status" value="1"/>
</dbReference>
<dbReference type="PANTHER" id="PTHR12000">
    <property type="entry name" value="HEMOGLOBINASE FAMILY MEMBER"/>
    <property type="match status" value="1"/>
</dbReference>